<organism evidence="2 3">
    <name type="scientific">Streptomyces heilongjiangensis</name>
    <dbReference type="NCBI Taxonomy" id="945052"/>
    <lineage>
        <taxon>Bacteria</taxon>
        <taxon>Bacillati</taxon>
        <taxon>Actinomycetota</taxon>
        <taxon>Actinomycetes</taxon>
        <taxon>Kitasatosporales</taxon>
        <taxon>Streptomycetaceae</taxon>
        <taxon>Streptomyces</taxon>
    </lineage>
</organism>
<sequence length="334" mass="36691">MGARSHAKMMIMFRPVGLSKSEESIYLLLLRQGAADPDELAAFLQLDPGRVRRIVKALLRKGFVHHTPPPEERVVPVAPDMVVDQLIRRRHDELETVRAAARLLAEEARSRNGTRQAGELIEIVSGGAAVGQAFDRLQRTARRELRVLVAPPYAAPKAENEEQLTRLLADGVVCRAVYGTLALADPAIAEGVAACVRAGEQARLAHHIPIKLAVADESLALLPLSWSDVAHRTALLVHPCGLLDALNALFEAVWNHAVPLSLTPDDRIRPVSTISDEDRYLLSLLVAGLTDEAAAARLGVSRRTVVRRVTHMMDLAHARSRLQLGWQAYERGWL</sequence>
<keyword evidence="3" id="KW-1185">Reference proteome</keyword>
<dbReference type="SMART" id="SM00421">
    <property type="entry name" value="HTH_LUXR"/>
    <property type="match status" value="1"/>
</dbReference>
<feature type="domain" description="HTH luxR-type" evidence="1">
    <location>
        <begin position="271"/>
        <end position="328"/>
    </location>
</feature>
<dbReference type="InterPro" id="IPR036388">
    <property type="entry name" value="WH-like_DNA-bd_sf"/>
</dbReference>
<dbReference type="InterPro" id="IPR051797">
    <property type="entry name" value="TrmB-like"/>
</dbReference>
<dbReference type="SUPFAM" id="SSF46785">
    <property type="entry name" value="Winged helix' DNA-binding domain"/>
    <property type="match status" value="1"/>
</dbReference>
<evidence type="ECO:0000313" key="2">
    <source>
        <dbReference type="EMBL" id="MFC5813298.1"/>
    </source>
</evidence>
<dbReference type="InterPro" id="IPR016032">
    <property type="entry name" value="Sig_transdc_resp-reg_C-effctor"/>
</dbReference>
<dbReference type="RefSeq" id="WP_334314120.1">
    <property type="nucleotide sequence ID" value="NZ_JAQOSL010000098.1"/>
</dbReference>
<dbReference type="InterPro" id="IPR000792">
    <property type="entry name" value="Tscrpt_reg_LuxR_C"/>
</dbReference>
<reference evidence="3" key="1">
    <citation type="journal article" date="2019" name="Int. J. Syst. Evol. Microbiol.">
        <title>The Global Catalogue of Microorganisms (GCM) 10K type strain sequencing project: providing services to taxonomists for standard genome sequencing and annotation.</title>
        <authorList>
            <consortium name="The Broad Institute Genomics Platform"/>
            <consortium name="The Broad Institute Genome Sequencing Center for Infectious Disease"/>
            <person name="Wu L."/>
            <person name="Ma J."/>
        </authorList>
    </citation>
    <scope>NUCLEOTIDE SEQUENCE [LARGE SCALE GENOMIC DNA]</scope>
    <source>
        <strain evidence="3">JCM 9918</strain>
    </source>
</reference>
<evidence type="ECO:0000313" key="3">
    <source>
        <dbReference type="Proteomes" id="UP001596112"/>
    </source>
</evidence>
<dbReference type="Proteomes" id="UP001596112">
    <property type="component" value="Unassembled WGS sequence"/>
</dbReference>
<dbReference type="PANTHER" id="PTHR34293">
    <property type="entry name" value="HTH-TYPE TRANSCRIPTIONAL REGULATOR TRMBL2"/>
    <property type="match status" value="1"/>
</dbReference>
<dbReference type="Pfam" id="PF01978">
    <property type="entry name" value="TrmB"/>
    <property type="match status" value="1"/>
</dbReference>
<gene>
    <name evidence="2" type="ORF">ACFQGO_38365</name>
</gene>
<proteinExistence type="predicted"/>
<dbReference type="EMBL" id="JBHSNZ010000064">
    <property type="protein sequence ID" value="MFC5813298.1"/>
    <property type="molecule type" value="Genomic_DNA"/>
</dbReference>
<name>A0ABW1BJE5_9ACTN</name>
<protein>
    <submittedName>
        <fullName evidence="2">TrmB family transcriptional regulator</fullName>
    </submittedName>
</protein>
<dbReference type="InterPro" id="IPR036390">
    <property type="entry name" value="WH_DNA-bd_sf"/>
</dbReference>
<evidence type="ECO:0000259" key="1">
    <source>
        <dbReference type="SMART" id="SM00421"/>
    </source>
</evidence>
<dbReference type="SUPFAM" id="SSF46894">
    <property type="entry name" value="C-terminal effector domain of the bipartite response regulators"/>
    <property type="match status" value="1"/>
</dbReference>
<accession>A0ABW1BJE5</accession>
<dbReference type="Gene3D" id="1.10.10.10">
    <property type="entry name" value="Winged helix-like DNA-binding domain superfamily/Winged helix DNA-binding domain"/>
    <property type="match status" value="2"/>
</dbReference>
<comment type="caution">
    <text evidence="2">The sequence shown here is derived from an EMBL/GenBank/DDBJ whole genome shotgun (WGS) entry which is preliminary data.</text>
</comment>
<dbReference type="PANTHER" id="PTHR34293:SF1">
    <property type="entry name" value="HTH-TYPE TRANSCRIPTIONAL REGULATOR TRMBL2"/>
    <property type="match status" value="1"/>
</dbReference>
<dbReference type="InterPro" id="IPR002831">
    <property type="entry name" value="Tscrpt_reg_TrmB_N"/>
</dbReference>